<dbReference type="InterPro" id="IPR008775">
    <property type="entry name" value="Phytyl_CoA_dOase-like"/>
</dbReference>
<dbReference type="Gene3D" id="2.60.120.620">
    <property type="entry name" value="q2cbj1_9rhob like domain"/>
    <property type="match status" value="1"/>
</dbReference>
<dbReference type="OMA" id="HRDDSIH"/>
<reference evidence="1 2" key="1">
    <citation type="journal article" date="2012" name="PLoS Pathog.">
        <title>Diverse lifestyles and strategies of plant pathogenesis encoded in the genomes of eighteen Dothideomycetes fungi.</title>
        <authorList>
            <person name="Ohm R.A."/>
            <person name="Feau N."/>
            <person name="Henrissat B."/>
            <person name="Schoch C.L."/>
            <person name="Horwitz B.A."/>
            <person name="Barry K.W."/>
            <person name="Condon B.J."/>
            <person name="Copeland A.C."/>
            <person name="Dhillon B."/>
            <person name="Glaser F."/>
            <person name="Hesse C.N."/>
            <person name="Kosti I."/>
            <person name="LaButti K."/>
            <person name="Lindquist E.A."/>
            <person name="Lucas S."/>
            <person name="Salamov A.A."/>
            <person name="Bradshaw R.E."/>
            <person name="Ciuffetti L."/>
            <person name="Hamelin R.C."/>
            <person name="Kema G.H.J."/>
            <person name="Lawrence C."/>
            <person name="Scott J.A."/>
            <person name="Spatafora J.W."/>
            <person name="Turgeon B.G."/>
            <person name="de Wit P.J.G.M."/>
            <person name="Zhong S."/>
            <person name="Goodwin S.B."/>
            <person name="Grigoriev I.V."/>
        </authorList>
    </citation>
    <scope>NUCLEOTIDE SEQUENCE [LARGE SCALE GENOMIC DNA]</scope>
    <source>
        <strain evidence="1 2">SO2202</strain>
    </source>
</reference>
<sequence length="271" mass="30623">MEKDIRPHLEADLPWEADTFFPPTTKRAFGLIGKSQAFALHVIGNELYQAVCDAFLTTKCYPYFGNRNIPNVSRPQVNNTIAFSVRPGNSYDQPLHRDDDIHYADRPRVERYPDQTNSRDFGVGFFVAVKKSTKANGATRFIPGSHLEATVQPPEEDFAVYAELEPGDGFIMLSSCYHGGSANKTTDEERLLVSCFMTRGYLRQEENQYLAVPIEKARALPPRIQKLMGYAPSDPMLGWVDFKDPRVVLDPEEKGRVGHQNMNKYAQAQTT</sequence>
<name>N1QGB2_SPHMS</name>
<evidence type="ECO:0008006" key="3">
    <source>
        <dbReference type="Google" id="ProtNLM"/>
    </source>
</evidence>
<organism evidence="1 2">
    <name type="scientific">Sphaerulina musiva (strain SO2202)</name>
    <name type="common">Poplar stem canker fungus</name>
    <name type="synonym">Septoria musiva</name>
    <dbReference type="NCBI Taxonomy" id="692275"/>
    <lineage>
        <taxon>Eukaryota</taxon>
        <taxon>Fungi</taxon>
        <taxon>Dikarya</taxon>
        <taxon>Ascomycota</taxon>
        <taxon>Pezizomycotina</taxon>
        <taxon>Dothideomycetes</taxon>
        <taxon>Dothideomycetidae</taxon>
        <taxon>Mycosphaerellales</taxon>
        <taxon>Mycosphaerellaceae</taxon>
        <taxon>Sphaerulina</taxon>
    </lineage>
</organism>
<proteinExistence type="predicted"/>
<keyword evidence="2" id="KW-1185">Reference proteome</keyword>
<dbReference type="AlphaFoldDB" id="N1QGB2"/>
<dbReference type="RefSeq" id="XP_016764337.1">
    <property type="nucleotide sequence ID" value="XM_016908628.1"/>
</dbReference>
<gene>
    <name evidence="1" type="ORF">SEPMUDRAFT_36099</name>
</gene>
<evidence type="ECO:0000313" key="2">
    <source>
        <dbReference type="Proteomes" id="UP000016931"/>
    </source>
</evidence>
<dbReference type="HOGENOM" id="CLU_047725_0_1_1"/>
<dbReference type="GeneID" id="27905765"/>
<dbReference type="OrthoDB" id="445007at2759"/>
<dbReference type="EMBL" id="KB456260">
    <property type="protein sequence ID" value="EMF16216.1"/>
    <property type="molecule type" value="Genomic_DNA"/>
</dbReference>
<dbReference type="SUPFAM" id="SSF51197">
    <property type="entry name" value="Clavaminate synthase-like"/>
    <property type="match status" value="1"/>
</dbReference>
<protein>
    <recommendedName>
        <fullName evidence="3">Phytanoyl-CoA dioxygenase family protein</fullName>
    </recommendedName>
</protein>
<dbReference type="Pfam" id="PF05721">
    <property type="entry name" value="PhyH"/>
    <property type="match status" value="1"/>
</dbReference>
<evidence type="ECO:0000313" key="1">
    <source>
        <dbReference type="EMBL" id="EMF16216.1"/>
    </source>
</evidence>
<accession>N1QGB2</accession>
<dbReference type="Proteomes" id="UP000016931">
    <property type="component" value="Unassembled WGS sequence"/>
</dbReference>
<dbReference type="eggNOG" id="ENOG502SJGE">
    <property type="taxonomic scope" value="Eukaryota"/>
</dbReference>
<dbReference type="STRING" id="692275.N1QGB2"/>